<dbReference type="EMBL" id="QNTQ01000015">
    <property type="protein sequence ID" value="RBI83610.1"/>
    <property type="molecule type" value="Genomic_DNA"/>
</dbReference>
<dbReference type="OrthoDB" id="7876494at2"/>
<accession>A0A365U650</accession>
<dbReference type="Proteomes" id="UP000253370">
    <property type="component" value="Unassembled WGS sequence"/>
</dbReference>
<sequence>MIVLAGALLGITLGVLTARRRKGSTADLLHYGAIYGIAFALLGLIATLAIDRLTV</sequence>
<evidence type="ECO:0000256" key="1">
    <source>
        <dbReference type="SAM" id="Phobius"/>
    </source>
</evidence>
<keyword evidence="1" id="KW-0812">Transmembrane</keyword>
<keyword evidence="3" id="KW-1185">Reference proteome</keyword>
<gene>
    <name evidence="2" type="ORF">DRV85_14770</name>
</gene>
<keyword evidence="1" id="KW-1133">Transmembrane helix</keyword>
<keyword evidence="1" id="KW-0472">Membrane</keyword>
<protein>
    <submittedName>
        <fullName evidence="2">Apolipoprotein acyltransferase</fullName>
    </submittedName>
</protein>
<organism evidence="2 3">
    <name type="scientific">Rhodosalinus halophilus</name>
    <dbReference type="NCBI Taxonomy" id="2259333"/>
    <lineage>
        <taxon>Bacteria</taxon>
        <taxon>Pseudomonadati</taxon>
        <taxon>Pseudomonadota</taxon>
        <taxon>Alphaproteobacteria</taxon>
        <taxon>Rhodobacterales</taxon>
        <taxon>Paracoccaceae</taxon>
        <taxon>Rhodosalinus</taxon>
    </lineage>
</organism>
<name>A0A365U650_9RHOB</name>
<evidence type="ECO:0000313" key="2">
    <source>
        <dbReference type="EMBL" id="RBI83610.1"/>
    </source>
</evidence>
<comment type="caution">
    <text evidence="2">The sequence shown here is derived from an EMBL/GenBank/DDBJ whole genome shotgun (WGS) entry which is preliminary data.</text>
</comment>
<dbReference type="GO" id="GO:0016746">
    <property type="term" value="F:acyltransferase activity"/>
    <property type="evidence" value="ECO:0007669"/>
    <property type="project" value="UniProtKB-KW"/>
</dbReference>
<evidence type="ECO:0000313" key="3">
    <source>
        <dbReference type="Proteomes" id="UP000253370"/>
    </source>
</evidence>
<proteinExistence type="predicted"/>
<keyword evidence="2" id="KW-0012">Acyltransferase</keyword>
<dbReference type="AlphaFoldDB" id="A0A365U650"/>
<dbReference type="RefSeq" id="WP_113290253.1">
    <property type="nucleotide sequence ID" value="NZ_QNTQ01000015.1"/>
</dbReference>
<keyword evidence="2" id="KW-0449">Lipoprotein</keyword>
<reference evidence="2 3" key="1">
    <citation type="submission" date="2018-07" db="EMBL/GenBank/DDBJ databases">
        <title>Rhodosalinus sp. strain E84T genomic sequence and assembly.</title>
        <authorList>
            <person name="Liu Z.-W."/>
            <person name="Lu D.-C."/>
        </authorList>
    </citation>
    <scope>NUCLEOTIDE SEQUENCE [LARGE SCALE GENOMIC DNA]</scope>
    <source>
        <strain evidence="2 3">E84</strain>
    </source>
</reference>
<keyword evidence="2" id="KW-0808">Transferase</keyword>
<feature type="transmembrane region" description="Helical" evidence="1">
    <location>
        <begin position="28"/>
        <end position="50"/>
    </location>
</feature>